<dbReference type="Gene3D" id="3.50.50.60">
    <property type="entry name" value="FAD/NAD(P)-binding domain"/>
    <property type="match status" value="1"/>
</dbReference>
<evidence type="ECO:0000256" key="2">
    <source>
        <dbReference type="ARBA" id="ARBA00007330"/>
    </source>
</evidence>
<proteinExistence type="inferred from homology"/>
<protein>
    <submittedName>
        <fullName evidence="9">Glycerol-3-phosphate dehydrogenase</fullName>
        <ecNumber evidence="9">1.1.5.3</ecNumber>
    </submittedName>
</protein>
<keyword evidence="4" id="KW-0319">Glycerol metabolism</keyword>
<dbReference type="GO" id="GO:0004368">
    <property type="term" value="F:glycerol-3-phosphate dehydrogenase (quinone) activity"/>
    <property type="evidence" value="ECO:0007669"/>
    <property type="project" value="UniProtKB-EC"/>
</dbReference>
<dbReference type="SUPFAM" id="SSF51905">
    <property type="entry name" value="FAD/NAD(P)-binding domain"/>
    <property type="match status" value="1"/>
</dbReference>
<feature type="domain" description="Alpha-glycerophosphate oxidase C-terminal" evidence="8">
    <location>
        <begin position="400"/>
        <end position="513"/>
    </location>
</feature>
<evidence type="ECO:0000256" key="4">
    <source>
        <dbReference type="ARBA" id="ARBA00022798"/>
    </source>
</evidence>
<dbReference type="InterPro" id="IPR036188">
    <property type="entry name" value="FAD/NAD-bd_sf"/>
</dbReference>
<gene>
    <name evidence="9" type="primary">glpD</name>
    <name evidence="9" type="ORF">CPU2_176</name>
</gene>
<evidence type="ECO:0000259" key="8">
    <source>
        <dbReference type="Pfam" id="PF16901"/>
    </source>
</evidence>
<evidence type="ECO:0000256" key="3">
    <source>
        <dbReference type="ARBA" id="ARBA00022630"/>
    </source>
</evidence>
<feature type="domain" description="FAD dependent oxidoreductase" evidence="7">
    <location>
        <begin position="22"/>
        <end position="379"/>
    </location>
</feature>
<dbReference type="GO" id="GO:0006071">
    <property type="term" value="P:glycerol metabolic process"/>
    <property type="evidence" value="ECO:0007669"/>
    <property type="project" value="UniProtKB-KW"/>
</dbReference>
<dbReference type="AlphaFoldDB" id="A0AAD1CLD9"/>
<dbReference type="Gene3D" id="3.30.9.10">
    <property type="entry name" value="D-Amino Acid Oxidase, subunit A, domain 2"/>
    <property type="match status" value="1"/>
</dbReference>
<dbReference type="InterPro" id="IPR000447">
    <property type="entry name" value="G3P_DH_FAD-dep"/>
</dbReference>
<dbReference type="EC" id="1.1.5.3" evidence="9"/>
<reference evidence="9 10" key="1">
    <citation type="submission" date="2014-06" db="EMBL/GenBank/DDBJ databases">
        <title>Genome sequence of the intracellular symbiont Blattabacterium cuenoti, strain CPU2 from the wood feeding cockroach Cryptocercus punctulatus.</title>
        <authorList>
            <person name="Kinjo Y."/>
            <person name="Ohkuma M."/>
            <person name="Tokuda G."/>
        </authorList>
    </citation>
    <scope>NUCLEOTIDE SEQUENCE [LARGE SCALE GENOMIC DNA]</scope>
    <source>
        <strain evidence="9 10">CPU2</strain>
    </source>
</reference>
<dbReference type="Gene3D" id="1.10.8.870">
    <property type="entry name" value="Alpha-glycerophosphate oxidase, cap domain"/>
    <property type="match status" value="1"/>
</dbReference>
<dbReference type="PANTHER" id="PTHR11985">
    <property type="entry name" value="GLYCEROL-3-PHOSPHATE DEHYDROGENASE"/>
    <property type="match status" value="1"/>
</dbReference>
<dbReference type="Pfam" id="PF01266">
    <property type="entry name" value="DAO"/>
    <property type="match status" value="1"/>
</dbReference>
<dbReference type="Pfam" id="PF16901">
    <property type="entry name" value="DAO_C"/>
    <property type="match status" value="1"/>
</dbReference>
<dbReference type="InterPro" id="IPR031656">
    <property type="entry name" value="DAO_C"/>
</dbReference>
<organism evidence="9 10">
    <name type="scientific">Blattabacterium punctulatus CPU2</name>
    <dbReference type="NCBI Taxonomy" id="1457032"/>
    <lineage>
        <taxon>Bacteria</taxon>
        <taxon>Pseudomonadati</taxon>
        <taxon>Bacteroidota</taxon>
        <taxon>Flavobacteriia</taxon>
        <taxon>Flavobacteriales</taxon>
        <taxon>Blattabacteriaceae</taxon>
        <taxon>Blattabacterium</taxon>
    </lineage>
</organism>
<evidence type="ECO:0000256" key="6">
    <source>
        <dbReference type="ARBA" id="ARBA00023002"/>
    </source>
</evidence>
<dbReference type="InterPro" id="IPR006076">
    <property type="entry name" value="FAD-dep_OxRdtase"/>
</dbReference>
<evidence type="ECO:0000313" key="10">
    <source>
        <dbReference type="Proteomes" id="UP000262607"/>
    </source>
</evidence>
<comment type="cofactor">
    <cofactor evidence="1">
        <name>FAD</name>
        <dbReference type="ChEBI" id="CHEBI:57692"/>
    </cofactor>
</comment>
<evidence type="ECO:0000313" key="9">
    <source>
        <dbReference type="EMBL" id="BBA17685.1"/>
    </source>
</evidence>
<sequence length="533" mass="61151">MMKGFLNRDRFLRILENINIWDIVIVGGGATGLGIALDSASRGFKTLLLEQNDFSKGTSSRSTKLIHGGIRYLAQGNIKLVYEALQERGYLLKNAPHLVKKKRFIIPIFNWKMGILYWTGLKIYEWLSGSLSFGNSQFLSKNEILKMFPEIRSNNLKGGILYYDGQFDDSRLAIDLAQTCVQQGGVLLNYFKVKNLIKKIENKINGVIAYDLETKKKYSIYSKIVINATGVFSDTILKMDNPASTIFIKPSQGTHIVLKKSFFSSSNAIVIPKTSDGRILFSIPWYDHVLVGTTDTFLEKSVLEPKPLEKEIDFILQTFNQYFLYNPNKKDILSAFSGLRPLFVPPNLSYYPTKDISRSHKLIISPSGLITIIGGKWTTYRKMAEETVNKAIEIGKLKKVSSITKNLKIFGYRIDFYSCKNYNNWGDKYGDEEIHIQKLIEENPLWGSPLIYQYPYHCTKAEVIWMVRYEMARTIEDVLARRFRLLFLNAKIAIDIAPIIASLMAKELSRDKKWEVSQIASFKELAMQYYYPF</sequence>
<dbReference type="GO" id="GO:0046168">
    <property type="term" value="P:glycerol-3-phosphate catabolic process"/>
    <property type="evidence" value="ECO:0007669"/>
    <property type="project" value="TreeGrafter"/>
</dbReference>
<dbReference type="EMBL" id="AP014610">
    <property type="protein sequence ID" value="BBA17685.1"/>
    <property type="molecule type" value="Genomic_DNA"/>
</dbReference>
<dbReference type="InterPro" id="IPR038299">
    <property type="entry name" value="DAO_C_sf"/>
</dbReference>
<keyword evidence="6 9" id="KW-0560">Oxidoreductase</keyword>
<keyword evidence="5" id="KW-0274">FAD</keyword>
<accession>A0AAD1CLD9</accession>
<dbReference type="PANTHER" id="PTHR11985:SF35">
    <property type="entry name" value="ANAEROBIC GLYCEROL-3-PHOSPHATE DEHYDROGENASE SUBUNIT A"/>
    <property type="match status" value="1"/>
</dbReference>
<dbReference type="GeneID" id="66556895"/>
<dbReference type="PRINTS" id="PR01001">
    <property type="entry name" value="FADG3PDH"/>
</dbReference>
<keyword evidence="3" id="KW-0285">Flavoprotein</keyword>
<name>A0AAD1CLD9_9FLAO</name>
<comment type="similarity">
    <text evidence="2">Belongs to the FAD-dependent glycerol-3-phosphate dehydrogenase family.</text>
</comment>
<dbReference type="RefSeq" id="WP_394336186.1">
    <property type="nucleotide sequence ID" value="NZ_AP014610.1"/>
</dbReference>
<evidence type="ECO:0000259" key="7">
    <source>
        <dbReference type="Pfam" id="PF01266"/>
    </source>
</evidence>
<dbReference type="Proteomes" id="UP000262607">
    <property type="component" value="Chromosome"/>
</dbReference>
<evidence type="ECO:0000256" key="5">
    <source>
        <dbReference type="ARBA" id="ARBA00022827"/>
    </source>
</evidence>
<dbReference type="PROSITE" id="PS00978">
    <property type="entry name" value="FAD_G3PDH_2"/>
    <property type="match status" value="1"/>
</dbReference>
<evidence type="ECO:0000256" key="1">
    <source>
        <dbReference type="ARBA" id="ARBA00001974"/>
    </source>
</evidence>